<feature type="domain" description="Chorismate-utilising enzyme C-terminal" evidence="6">
    <location>
        <begin position="155"/>
        <end position="410"/>
    </location>
</feature>
<evidence type="ECO:0000256" key="3">
    <source>
        <dbReference type="ARBA" id="ARBA00012824"/>
    </source>
</evidence>
<proteinExistence type="inferred from homology"/>
<evidence type="ECO:0000313" key="7">
    <source>
        <dbReference type="EMBL" id="KAB1656664.1"/>
    </source>
</evidence>
<evidence type="ECO:0000256" key="5">
    <source>
        <dbReference type="ARBA" id="ARBA00041564"/>
    </source>
</evidence>
<dbReference type="OrthoDB" id="9806579at2"/>
<comment type="caution">
    <text evidence="7">The sequence shown here is derived from an EMBL/GenBank/DDBJ whole genome shotgun (WGS) entry which is preliminary data.</text>
</comment>
<comment type="catalytic activity">
    <reaction evidence="1">
        <text>chorismate = isochorismate</text>
        <dbReference type="Rhea" id="RHEA:18985"/>
        <dbReference type="ChEBI" id="CHEBI:29748"/>
        <dbReference type="ChEBI" id="CHEBI:29780"/>
        <dbReference type="EC" id="5.4.4.2"/>
    </reaction>
</comment>
<protein>
    <recommendedName>
        <fullName evidence="3">isochorismate synthase</fullName>
        <ecNumber evidence="3">5.4.4.2</ecNumber>
    </recommendedName>
    <alternativeName>
        <fullName evidence="5">Isochorismate mutase</fullName>
    </alternativeName>
</protein>
<sequence length="421" mass="44303">MSRPDPIRLRARTVEIDDPGALLTRADPASPTVWSRRGEGLVGLGTAWRGESHGPERIATATRAWNALTARAEVDDEAGLIGSGLVALGAIAFSGRSRAPSVLEVPATVVGRRGGRGFLTAVTADGSEPVPQLPQRTATGTDASTAFVDGRMTPDAHRRAVEEAIALIRSGELSKIVLARDLVGRIPVDADRRTAIARLEAAYPECWTFAIDGMTGASPETLVRSLGRQVAARVLAGTSPRGADADEDAHLEHALLDSAKNRREHRYAVDSALASLARLDAQDDPGSGLTSSREPFTLALPNVWHLASDIRGTLPPGLGVLDLVGALHPTAAVGGTPTPLAVDAIDRLEPFDRRRYAGPVGWVGANGDGEWAIALRSAEVRPDGTVTAFAGGGIVGESDASDEYDETELKFRPIVEAFAPR</sequence>
<dbReference type="RefSeq" id="WP_158040678.1">
    <property type="nucleotide sequence ID" value="NZ_JACCFV010000001.1"/>
</dbReference>
<gene>
    <name evidence="7" type="ORF">F8O01_09735</name>
</gene>
<keyword evidence="4 7" id="KW-0413">Isomerase</keyword>
<organism evidence="7 8">
    <name type="scientific">Pseudoclavibacter chungangensis</name>
    <dbReference type="NCBI Taxonomy" id="587635"/>
    <lineage>
        <taxon>Bacteria</taxon>
        <taxon>Bacillati</taxon>
        <taxon>Actinomycetota</taxon>
        <taxon>Actinomycetes</taxon>
        <taxon>Micrococcales</taxon>
        <taxon>Microbacteriaceae</taxon>
        <taxon>Pseudoclavibacter</taxon>
    </lineage>
</organism>
<dbReference type="InterPro" id="IPR015890">
    <property type="entry name" value="Chorismate_C"/>
</dbReference>
<evidence type="ECO:0000256" key="2">
    <source>
        <dbReference type="ARBA" id="ARBA00005297"/>
    </source>
</evidence>
<dbReference type="AlphaFoldDB" id="A0A7J5BR14"/>
<dbReference type="Gene3D" id="3.60.120.10">
    <property type="entry name" value="Anthranilate synthase"/>
    <property type="match status" value="1"/>
</dbReference>
<evidence type="ECO:0000256" key="1">
    <source>
        <dbReference type="ARBA" id="ARBA00000799"/>
    </source>
</evidence>
<evidence type="ECO:0000313" key="8">
    <source>
        <dbReference type="Proteomes" id="UP000467240"/>
    </source>
</evidence>
<name>A0A7J5BR14_9MICO</name>
<dbReference type="InterPro" id="IPR005801">
    <property type="entry name" value="ADC_synthase"/>
</dbReference>
<reference evidence="7 8" key="1">
    <citation type="submission" date="2019-09" db="EMBL/GenBank/DDBJ databases">
        <title>Phylogeny of genus Pseudoclavibacter and closely related genus.</title>
        <authorList>
            <person name="Li Y."/>
        </authorList>
    </citation>
    <scope>NUCLEOTIDE SEQUENCE [LARGE SCALE GENOMIC DNA]</scope>
    <source>
        <strain evidence="7 8">DSM 23821</strain>
    </source>
</reference>
<dbReference type="InterPro" id="IPR004561">
    <property type="entry name" value="IsoChor_synthase"/>
</dbReference>
<dbReference type="PANTHER" id="PTHR42839">
    <property type="entry name" value="ISOCHORISMATE SYNTHASE ENTC"/>
    <property type="match status" value="1"/>
</dbReference>
<dbReference type="PANTHER" id="PTHR42839:SF2">
    <property type="entry name" value="ISOCHORISMATE SYNTHASE ENTC"/>
    <property type="match status" value="1"/>
</dbReference>
<accession>A0A7J5BR14</accession>
<dbReference type="Pfam" id="PF00425">
    <property type="entry name" value="Chorismate_bind"/>
    <property type="match status" value="1"/>
</dbReference>
<dbReference type="GO" id="GO:0008909">
    <property type="term" value="F:isochorismate synthase activity"/>
    <property type="evidence" value="ECO:0007669"/>
    <property type="project" value="UniProtKB-EC"/>
</dbReference>
<dbReference type="EMBL" id="WBJZ01000011">
    <property type="protein sequence ID" value="KAB1656664.1"/>
    <property type="molecule type" value="Genomic_DNA"/>
</dbReference>
<dbReference type="Proteomes" id="UP000467240">
    <property type="component" value="Unassembled WGS sequence"/>
</dbReference>
<dbReference type="EC" id="5.4.4.2" evidence="3"/>
<keyword evidence="8" id="KW-1185">Reference proteome</keyword>
<comment type="similarity">
    <text evidence="2">Belongs to the isochorismate synthase family.</text>
</comment>
<evidence type="ECO:0000256" key="4">
    <source>
        <dbReference type="ARBA" id="ARBA00023235"/>
    </source>
</evidence>
<dbReference type="SUPFAM" id="SSF56322">
    <property type="entry name" value="ADC synthase"/>
    <property type="match status" value="1"/>
</dbReference>
<dbReference type="NCBIfam" id="TIGR00543">
    <property type="entry name" value="isochor_syn"/>
    <property type="match status" value="1"/>
</dbReference>
<evidence type="ECO:0000259" key="6">
    <source>
        <dbReference type="Pfam" id="PF00425"/>
    </source>
</evidence>